<reference evidence="1" key="1">
    <citation type="submission" date="2018-09" db="EMBL/GenBank/DDBJ databases">
        <title>A genomic encyclopedia of anaerobic methanotrophic archaea.</title>
        <authorList>
            <person name="Skennerton C.T."/>
            <person name="Chadwick G.L."/>
            <person name="Laso-Perez R."/>
            <person name="Leu A.O."/>
            <person name="Speth D.R."/>
            <person name="Yu H."/>
            <person name="Morgan-Lang C."/>
            <person name="Hatzenpichler R."/>
            <person name="Goudeau D."/>
            <person name="Malmstrom R."/>
            <person name="Woyke T."/>
            <person name="Hallam S."/>
            <person name="Tyson G.W."/>
            <person name="Wegener G."/>
            <person name="Boetius A."/>
            <person name="Orphan V.J."/>
        </authorList>
    </citation>
    <scope>NUCLEOTIDE SEQUENCE</scope>
    <source>
        <strain evidence="1">CONS3730D10UFb2</strain>
    </source>
</reference>
<proteinExistence type="predicted"/>
<evidence type="ECO:0000313" key="1">
    <source>
        <dbReference type="EMBL" id="TKY92180.1"/>
    </source>
</evidence>
<protein>
    <submittedName>
        <fullName evidence="1">DUF2240 family protein</fullName>
    </submittedName>
</protein>
<dbReference type="EMBL" id="QYBA01000065">
    <property type="protein sequence ID" value="TKY92180.1"/>
    <property type="molecule type" value="Genomic_DNA"/>
</dbReference>
<dbReference type="Proteomes" id="UP000315423">
    <property type="component" value="Unassembled WGS sequence"/>
</dbReference>
<sequence>MSEILFTAAMPFKRKGVDSMKENEFIMALSIDLNWFKPATARAFVRTAVEKGILSRETDMLKAQFNIEDVEIPIGFVPGTDSFEEINVFDQIIERIMVNTRDDKQSIIARINQMKNETGNLFTIEVLGILLAREYGIDVDDLIDRSYEELFRK</sequence>
<gene>
    <name evidence="1" type="ORF">C5S46_01965</name>
</gene>
<organism evidence="1 2">
    <name type="scientific">Candidatus Methanomarinus sp</name>
    <dbReference type="NCBI Taxonomy" id="3386244"/>
    <lineage>
        <taxon>Archaea</taxon>
        <taxon>Methanobacteriati</taxon>
        <taxon>Methanobacteriota</taxon>
        <taxon>Stenosarchaea group</taxon>
        <taxon>Methanomicrobia</taxon>
        <taxon>Methanosarcinales</taxon>
        <taxon>ANME-2 cluster</taxon>
        <taxon>Candidatus Methanocomedenaceae</taxon>
        <taxon>Candidatus Methanomarinus</taxon>
    </lineage>
</organism>
<accession>A0AC61SCG4</accession>
<name>A0AC61SCG4_9EURY</name>
<evidence type="ECO:0000313" key="2">
    <source>
        <dbReference type="Proteomes" id="UP000315423"/>
    </source>
</evidence>
<comment type="caution">
    <text evidence="1">The sequence shown here is derived from an EMBL/GenBank/DDBJ whole genome shotgun (WGS) entry which is preliminary data.</text>
</comment>